<dbReference type="InterPro" id="IPR013144">
    <property type="entry name" value="CRA_dom"/>
</dbReference>
<dbReference type="EMBL" id="CP014248">
    <property type="protein sequence ID" value="AMD22682.1"/>
    <property type="molecule type" value="Genomic_DNA"/>
</dbReference>
<dbReference type="RefSeq" id="XP_017989678.1">
    <property type="nucleotide sequence ID" value="XM_018134050.1"/>
</dbReference>
<dbReference type="STRING" id="45286.A0A109UYI6"/>
<feature type="compositionally biased region" description="Basic and acidic residues" evidence="2">
    <location>
        <begin position="194"/>
        <end position="204"/>
    </location>
</feature>
<dbReference type="Gene3D" id="2.60.120.920">
    <property type="match status" value="1"/>
</dbReference>
<feature type="coiled-coil region" evidence="1">
    <location>
        <begin position="640"/>
        <end position="669"/>
    </location>
</feature>
<dbReference type="InterPro" id="IPR003877">
    <property type="entry name" value="SPRY_dom"/>
</dbReference>
<dbReference type="InterPro" id="IPR024964">
    <property type="entry name" value="CTLH/CRA"/>
</dbReference>
<dbReference type="InterPro" id="IPR001870">
    <property type="entry name" value="B30.2/SPRY"/>
</dbReference>
<feature type="compositionally biased region" description="Polar residues" evidence="2">
    <location>
        <begin position="175"/>
        <end position="189"/>
    </location>
</feature>
<dbReference type="PROSITE" id="PS50188">
    <property type="entry name" value="B302_SPRY"/>
    <property type="match status" value="1"/>
</dbReference>
<evidence type="ECO:0000256" key="2">
    <source>
        <dbReference type="SAM" id="MobiDB-lite"/>
    </source>
</evidence>
<gene>
    <name evidence="4" type="ORF">AW171_hschr84733</name>
</gene>
<accession>A0A109UYI6</accession>
<feature type="region of interest" description="Disordered" evidence="2">
    <location>
        <begin position="124"/>
        <end position="145"/>
    </location>
</feature>
<proteinExistence type="predicted"/>
<feature type="compositionally biased region" description="Acidic residues" evidence="2">
    <location>
        <begin position="163"/>
        <end position="174"/>
    </location>
</feature>
<dbReference type="InterPro" id="IPR050618">
    <property type="entry name" value="Ubq-SigPath_Reg"/>
</dbReference>
<reference evidence="4 5" key="1">
    <citation type="submission" date="2016-01" db="EMBL/GenBank/DDBJ databases">
        <title>Genome sequence of the yeast Holleya sinecauda.</title>
        <authorList>
            <person name="Dietrich F.S."/>
        </authorList>
    </citation>
    <scope>NUCLEOTIDE SEQUENCE [LARGE SCALE GENOMIC DNA]</scope>
    <source>
        <strain evidence="4 5">ATCC 58844</strain>
    </source>
</reference>
<dbReference type="GeneID" id="28726043"/>
<dbReference type="PANTHER" id="PTHR12864">
    <property type="entry name" value="RAN BINDING PROTEIN 9-RELATED"/>
    <property type="match status" value="1"/>
</dbReference>
<feature type="domain" description="B30.2/SPRY" evidence="3">
    <location>
        <begin position="225"/>
        <end position="477"/>
    </location>
</feature>
<evidence type="ECO:0000259" key="3">
    <source>
        <dbReference type="PROSITE" id="PS50188"/>
    </source>
</evidence>
<name>A0A109UYI6_9SACH</name>
<organism evidence="4 5">
    <name type="scientific">Eremothecium sinecaudum</name>
    <dbReference type="NCBI Taxonomy" id="45286"/>
    <lineage>
        <taxon>Eukaryota</taxon>
        <taxon>Fungi</taxon>
        <taxon>Dikarya</taxon>
        <taxon>Ascomycota</taxon>
        <taxon>Saccharomycotina</taxon>
        <taxon>Saccharomycetes</taxon>
        <taxon>Saccharomycetales</taxon>
        <taxon>Saccharomycetaceae</taxon>
        <taxon>Eremothecium</taxon>
    </lineage>
</organism>
<feature type="compositionally biased region" description="Acidic residues" evidence="2">
    <location>
        <begin position="510"/>
        <end position="522"/>
    </location>
</feature>
<protein>
    <submittedName>
        <fullName evidence="4">HHL088Wp</fullName>
    </submittedName>
</protein>
<dbReference type="SMART" id="SM00449">
    <property type="entry name" value="SPRY"/>
    <property type="match status" value="1"/>
</dbReference>
<dbReference type="AlphaFoldDB" id="A0A109UYI6"/>
<keyword evidence="1" id="KW-0175">Coiled coil</keyword>
<evidence type="ECO:0000256" key="1">
    <source>
        <dbReference type="SAM" id="Coils"/>
    </source>
</evidence>
<dbReference type="OrthoDB" id="25503at2759"/>
<feature type="region of interest" description="Disordered" evidence="2">
    <location>
        <begin position="509"/>
        <end position="531"/>
    </location>
</feature>
<dbReference type="Pfam" id="PF10607">
    <property type="entry name" value="CTLH"/>
    <property type="match status" value="1"/>
</dbReference>
<feature type="region of interest" description="Disordered" evidence="2">
    <location>
        <begin position="157"/>
        <end position="214"/>
    </location>
</feature>
<dbReference type="Pfam" id="PF00622">
    <property type="entry name" value="SPRY"/>
    <property type="match status" value="1"/>
</dbReference>
<dbReference type="InterPro" id="IPR043136">
    <property type="entry name" value="B30.2/SPRY_sf"/>
</dbReference>
<dbReference type="SUPFAM" id="SSF49899">
    <property type="entry name" value="Concanavalin A-like lectins/glucanases"/>
    <property type="match status" value="1"/>
</dbReference>
<evidence type="ECO:0000313" key="4">
    <source>
        <dbReference type="EMBL" id="AMD22682.1"/>
    </source>
</evidence>
<keyword evidence="5" id="KW-1185">Reference proteome</keyword>
<dbReference type="SMART" id="SM00757">
    <property type="entry name" value="CRA"/>
    <property type="match status" value="1"/>
</dbReference>
<dbReference type="Proteomes" id="UP000243052">
    <property type="component" value="Chromosome viii"/>
</dbReference>
<evidence type="ECO:0000313" key="5">
    <source>
        <dbReference type="Proteomes" id="UP000243052"/>
    </source>
</evidence>
<sequence length="850" mass="96111">MSLFMDEMDHQYIKALFPQYLLQQPIAHDLWKLYYKHKKLFNKLKVKRQVIAKGEDFSELSSYTRANKLNYTTRKVIWEKLSQLGVLGIIPYDSATDEYLIQVYKYFYTSRDSRFLSLSDRKVKENADGSGNVGEVSQQVENDDEDVVMNEGGQWEGAHEEVGGEDGDAEEYEQSSDILPSDSEQSGATGSHGHSPDSEERVGFEGDDDSDTFYPAVTESKHAFKTKPNPLSADIYSTLAYPLPHKWVTQSNNSVLVSPDGFTSVRLNPNWQPYPGYDNNSIVNNRLRTSVNNQKQQWASTWANTYICHKRVAIFYFEVRILSVTSSQSGQTCNINIGLKDWSKINNSADSHASDPPSRDNADISTLNRQTTNILRGAFDGSRPGSQHSDAGKDVYAYNGSDGYINDGSKFKSYSKPYGRDDVIGCGVNFVDSTIFFTKNGIHLGTAFKDISQIDLVPYISLRAANSVRTNFGLYEEFLFDIIGYQNYWKSLAYQHIFDSISGGAKSEFEFDDEGDDNDEHSDDATFSDTEDVPMLDTDCVGEKRGNVVSSAGSETDRSIFKSSNTHSDKDGFLLSRDTRFNGDRLFKPDKEKLNSINDSDDSIPCTLNSMINDYLIHKGLISVAKGFLADLQKDCIPNNEEERNNLVIARHERQIKKEEENLRIRQDLRGWIKNGDIPHCIKYIENKFPGLLSTNVELAFEFKVAEYLLAILKLNETSIDFVLQKGLEISNEFIYNSELPDELREKFKTHFAQISALMAYDNPQIECSKDLAVYLTPAYLQDRLFQLVNTSILTFLKKNSESSLENMISYTRAMTNTLLEYGDQLGSSGTEADGRFYKLVNIDEDLLGS</sequence>
<dbReference type="InterPro" id="IPR013320">
    <property type="entry name" value="ConA-like_dom_sf"/>
</dbReference>